<feature type="coiled-coil region" evidence="1">
    <location>
        <begin position="350"/>
        <end position="399"/>
    </location>
</feature>
<sequence length="460" mass="53137">MSTQEVPSNFKSIINDFTRDLTTTFPEYSYLWSKWSGEISDDDTRELFGYILTIYPTRFFDILYENDTIFKIDDETDVSFLPNVNFRLLYNCEDITENTKKSIWKYLQLILFSIVGAIKDKTNFGDTSNIFEGINENELQDKLAETMNNMTDFFKNLEESFEKATGDDTEVPNLVDPDIEMPNMEKMQKDMENAFENIFKNMESTDQTDGDSDTKSSFPKMSGLPDIKNIHEHLKTLFEGKIGKLAKEMAEEISEEFSSELGEGSENIKNTQDAIKHLMKDPTKLMGLMKKVGNKLDSKMESGEISRDELMKEAQGLLGKMKDMGGGDDLSKMFKEMAKKMGMGNNVRINKNALNKITKMEETREKMKSRALQRKMKENADFEKKKEEIRKRVEEQQKLTSNFSLNPTNATNEFVFRLEGEDKQEKSFIHPDLIKEMQEQENNNGNNNGGNKKKKKKTKK</sequence>
<feature type="compositionally biased region" description="Basic and acidic residues" evidence="2">
    <location>
        <begin position="426"/>
        <end position="438"/>
    </location>
</feature>
<keyword evidence="1" id="KW-0175">Coiled coil</keyword>
<name>A0A6C0DBA2_9ZZZZ</name>
<evidence type="ECO:0000256" key="2">
    <source>
        <dbReference type="SAM" id="MobiDB-lite"/>
    </source>
</evidence>
<feature type="compositionally biased region" description="Basic residues" evidence="2">
    <location>
        <begin position="451"/>
        <end position="460"/>
    </location>
</feature>
<protein>
    <submittedName>
        <fullName evidence="3">Uncharacterized protein</fullName>
    </submittedName>
</protein>
<dbReference type="EMBL" id="MN739577">
    <property type="protein sequence ID" value="QHT13787.1"/>
    <property type="molecule type" value="Genomic_DNA"/>
</dbReference>
<organism evidence="3">
    <name type="scientific">viral metagenome</name>
    <dbReference type="NCBI Taxonomy" id="1070528"/>
    <lineage>
        <taxon>unclassified sequences</taxon>
        <taxon>metagenomes</taxon>
        <taxon>organismal metagenomes</taxon>
    </lineage>
</organism>
<accession>A0A6C0DBA2</accession>
<evidence type="ECO:0000256" key="1">
    <source>
        <dbReference type="SAM" id="Coils"/>
    </source>
</evidence>
<evidence type="ECO:0000313" key="3">
    <source>
        <dbReference type="EMBL" id="QHT13787.1"/>
    </source>
</evidence>
<proteinExistence type="predicted"/>
<feature type="region of interest" description="Disordered" evidence="2">
    <location>
        <begin position="426"/>
        <end position="460"/>
    </location>
</feature>
<dbReference type="AlphaFoldDB" id="A0A6C0DBA2"/>
<reference evidence="3" key="1">
    <citation type="journal article" date="2020" name="Nature">
        <title>Giant virus diversity and host interactions through global metagenomics.</title>
        <authorList>
            <person name="Schulz F."/>
            <person name="Roux S."/>
            <person name="Paez-Espino D."/>
            <person name="Jungbluth S."/>
            <person name="Walsh D.A."/>
            <person name="Denef V.J."/>
            <person name="McMahon K.D."/>
            <person name="Konstantinidis K.T."/>
            <person name="Eloe-Fadrosh E.A."/>
            <person name="Kyrpides N.C."/>
            <person name="Woyke T."/>
        </authorList>
    </citation>
    <scope>NUCLEOTIDE SEQUENCE</scope>
    <source>
        <strain evidence="3">GVMAG-M-3300023174-134</strain>
    </source>
</reference>